<dbReference type="FunFam" id="3.30.430.20:FF:000024">
    <property type="entry name" value="L-type lectin-domain containing receptor kinase IX.1"/>
    <property type="match status" value="1"/>
</dbReference>
<evidence type="ECO:0000256" key="8">
    <source>
        <dbReference type="ARBA" id="ARBA00022737"/>
    </source>
</evidence>
<evidence type="ECO:0000256" key="10">
    <source>
        <dbReference type="ARBA" id="ARBA00022777"/>
    </source>
</evidence>
<dbReference type="InterPro" id="IPR038408">
    <property type="entry name" value="GNK2_sf"/>
</dbReference>
<feature type="domain" description="Gnk2-homologous" evidence="21">
    <location>
        <begin position="127"/>
        <end position="234"/>
    </location>
</feature>
<dbReference type="GO" id="GO:0005886">
    <property type="term" value="C:plasma membrane"/>
    <property type="evidence" value="ECO:0007669"/>
    <property type="project" value="UniProtKB-SubCell"/>
</dbReference>
<dbReference type="PANTHER" id="PTHR27007">
    <property type="match status" value="1"/>
</dbReference>
<reference evidence="22" key="1">
    <citation type="journal article" date="2019" name="BMC Genomics">
        <title>A new reference genome for Sorghum bicolor reveals high levels of sequence similarity between sweet and grain genotypes: implications for the genetics of sugar metabolism.</title>
        <authorList>
            <person name="Cooper E.A."/>
            <person name="Brenton Z.W."/>
            <person name="Flinn B.S."/>
            <person name="Jenkins J."/>
            <person name="Shu S."/>
            <person name="Flowers D."/>
            <person name="Luo F."/>
            <person name="Wang Y."/>
            <person name="Xia P."/>
            <person name="Barry K."/>
            <person name="Daum C."/>
            <person name="Lipzen A."/>
            <person name="Yoshinaga Y."/>
            <person name="Schmutz J."/>
            <person name="Saski C."/>
            <person name="Vermerris W."/>
            <person name="Kresovich S."/>
        </authorList>
    </citation>
    <scope>NUCLEOTIDE SEQUENCE</scope>
</reference>
<evidence type="ECO:0000256" key="11">
    <source>
        <dbReference type="ARBA" id="ARBA00022840"/>
    </source>
</evidence>
<evidence type="ECO:0000256" key="6">
    <source>
        <dbReference type="ARBA" id="ARBA00022692"/>
    </source>
</evidence>
<keyword evidence="13 18" id="KW-0472">Membrane</keyword>
<evidence type="ECO:0000256" key="16">
    <source>
        <dbReference type="PROSITE-ProRule" id="PRU10141"/>
    </source>
</evidence>
<comment type="caution">
    <text evidence="22">The sequence shown here is derived from an EMBL/GenBank/DDBJ whole genome shotgun (WGS) entry which is preliminary data.</text>
</comment>
<dbReference type="PROSITE" id="PS50011">
    <property type="entry name" value="PROTEIN_KINASE_DOM"/>
    <property type="match status" value="1"/>
</dbReference>
<keyword evidence="12 18" id="KW-1133">Transmembrane helix</keyword>
<feature type="chain" id="PRO_5037457441" description="Protein kinase domain-containing protein" evidence="19">
    <location>
        <begin position="21"/>
        <end position="680"/>
    </location>
</feature>
<evidence type="ECO:0000313" key="23">
    <source>
        <dbReference type="Proteomes" id="UP000807115"/>
    </source>
</evidence>
<evidence type="ECO:0008006" key="24">
    <source>
        <dbReference type="Google" id="ProtNLM"/>
    </source>
</evidence>
<feature type="transmembrane region" description="Helical" evidence="18">
    <location>
        <begin position="263"/>
        <end position="287"/>
    </location>
</feature>
<keyword evidence="14" id="KW-0675">Receptor</keyword>
<protein>
    <recommendedName>
        <fullName evidence="24">Protein kinase domain-containing protein</fullName>
    </recommendedName>
</protein>
<dbReference type="FunFam" id="3.30.430.20:FF:000016">
    <property type="entry name" value="Cysteine-rich receptor-like protein kinase 10"/>
    <property type="match status" value="1"/>
</dbReference>
<dbReference type="SUPFAM" id="SSF56112">
    <property type="entry name" value="Protein kinase-like (PK-like)"/>
    <property type="match status" value="1"/>
</dbReference>
<reference evidence="22" key="2">
    <citation type="submission" date="2020-10" db="EMBL/GenBank/DDBJ databases">
        <authorList>
            <person name="Cooper E.A."/>
            <person name="Brenton Z.W."/>
            <person name="Flinn B.S."/>
            <person name="Jenkins J."/>
            <person name="Shu S."/>
            <person name="Flowers D."/>
            <person name="Luo F."/>
            <person name="Wang Y."/>
            <person name="Xia P."/>
            <person name="Barry K."/>
            <person name="Daum C."/>
            <person name="Lipzen A."/>
            <person name="Yoshinaga Y."/>
            <person name="Schmutz J."/>
            <person name="Saski C."/>
            <person name="Vermerris W."/>
            <person name="Kresovich S."/>
        </authorList>
    </citation>
    <scope>NUCLEOTIDE SEQUENCE</scope>
</reference>
<comment type="similarity">
    <text evidence="2">In the N-terminal section; belongs to the leguminous lectin family.</text>
</comment>
<dbReference type="InterPro" id="IPR000719">
    <property type="entry name" value="Prot_kinase_dom"/>
</dbReference>
<dbReference type="EMBL" id="CM027689">
    <property type="protein sequence ID" value="KAG0514792.1"/>
    <property type="molecule type" value="Genomic_DNA"/>
</dbReference>
<feature type="binding site" evidence="16">
    <location>
        <position position="372"/>
    </location>
    <ligand>
        <name>ATP</name>
        <dbReference type="ChEBI" id="CHEBI:30616"/>
    </ligand>
</feature>
<keyword evidence="10" id="KW-0418">Kinase</keyword>
<keyword evidence="6 18" id="KW-0812">Transmembrane</keyword>
<evidence type="ECO:0000259" key="20">
    <source>
        <dbReference type="PROSITE" id="PS50011"/>
    </source>
</evidence>
<keyword evidence="4" id="KW-1003">Cell membrane</keyword>
<evidence type="ECO:0000256" key="17">
    <source>
        <dbReference type="SAM" id="MobiDB-lite"/>
    </source>
</evidence>
<dbReference type="AlphaFoldDB" id="A0A921Q5Z2"/>
<proteinExistence type="inferred from homology"/>
<keyword evidence="11 16" id="KW-0067">ATP-binding</keyword>
<sequence length="680" mass="73135">MAPRLLLLATLSLLFVAAAGQCSTTGNYSDGSQYKKNLDQLLATLPAAAGDNGWFYKGSAGSGADEVFGLIMCFADRNETQCLECLSTSSAGITTACPGSRNANALYDACVLRYSSAPIPATADLNAVFAVYETIAGVPVTSEAVAKAWVPLMSSLSGGVASEPSRIFNSSTPYSGTGSQEMYGLAQCTRDLNGSQCSTCISGYANRLGDLFPDNTGGSIKGYSCYLRYLVAPIHITLPPAPAPAPEPPTSSPPTPESSKTGIVIGASVGSVSILIILGIIFSICFLRRRRRRRQARILEEAREQELGGGFFDEEPEMEDEFERGTGPKRFRYGELSIATDNFSDTRKLGEGGFGSVYRGFLKEIDLHVAIKRVSKGSKQGRKDRKSTPRRHRNLVQLIGWCHGGTELLLVYELMPNGSLDKHLYTAGGDGDTEDTLLPWQLRHEIVLGLGSALLYLHEEWEQCVVHRDIKPSNVMLDASFHAKLGDFGLARLVDHGRGSHTTVLAGTMGYMDPECMITGRANAESDVYSFGVVLLEIACGRRPLVPRHGGEDDVIHIVQWAWEYYSRGGGGGGGGILDAADARLKGEFDAREMETVMVVGLWCGHPDRSLRPSIRQAINVLRLEAPLPSLPARMPVATYMPPSDAFYYTSSVGTGTSSSSTGTGTTRSSTTTETSTLLK</sequence>
<dbReference type="PROSITE" id="PS00108">
    <property type="entry name" value="PROTEIN_KINASE_ST"/>
    <property type="match status" value="1"/>
</dbReference>
<dbReference type="PROSITE" id="PS51473">
    <property type="entry name" value="GNK2"/>
    <property type="match status" value="2"/>
</dbReference>
<evidence type="ECO:0000256" key="5">
    <source>
        <dbReference type="ARBA" id="ARBA00022679"/>
    </source>
</evidence>
<name>A0A921Q5Z2_SORBI</name>
<evidence type="ECO:0000256" key="2">
    <source>
        <dbReference type="ARBA" id="ARBA00008536"/>
    </source>
</evidence>
<evidence type="ECO:0000256" key="1">
    <source>
        <dbReference type="ARBA" id="ARBA00004251"/>
    </source>
</evidence>
<evidence type="ECO:0000256" key="15">
    <source>
        <dbReference type="ARBA" id="ARBA00023180"/>
    </source>
</evidence>
<dbReference type="InterPro" id="IPR008271">
    <property type="entry name" value="Ser/Thr_kinase_AS"/>
</dbReference>
<evidence type="ECO:0000256" key="4">
    <source>
        <dbReference type="ARBA" id="ARBA00022475"/>
    </source>
</evidence>
<dbReference type="GO" id="GO:0002229">
    <property type="term" value="P:defense response to oomycetes"/>
    <property type="evidence" value="ECO:0007669"/>
    <property type="project" value="UniProtKB-ARBA"/>
</dbReference>
<evidence type="ECO:0000313" key="22">
    <source>
        <dbReference type="EMBL" id="KAG0514792.1"/>
    </source>
</evidence>
<evidence type="ECO:0000256" key="12">
    <source>
        <dbReference type="ARBA" id="ARBA00022989"/>
    </source>
</evidence>
<feature type="region of interest" description="Disordered" evidence="17">
    <location>
        <begin position="655"/>
        <end position="680"/>
    </location>
</feature>
<dbReference type="Pfam" id="PF00069">
    <property type="entry name" value="Pkinase"/>
    <property type="match status" value="1"/>
</dbReference>
<dbReference type="SMART" id="SM00220">
    <property type="entry name" value="S_TKc"/>
    <property type="match status" value="1"/>
</dbReference>
<evidence type="ECO:0000256" key="3">
    <source>
        <dbReference type="ARBA" id="ARBA00010217"/>
    </source>
</evidence>
<dbReference type="Pfam" id="PF01657">
    <property type="entry name" value="Stress-antifung"/>
    <property type="match status" value="2"/>
</dbReference>
<accession>A0A921Q5Z2</accession>
<dbReference type="Gene3D" id="1.10.510.10">
    <property type="entry name" value="Transferase(Phosphotransferase) domain 1"/>
    <property type="match status" value="1"/>
</dbReference>
<dbReference type="CDD" id="cd23509">
    <property type="entry name" value="Gnk2-like"/>
    <property type="match status" value="2"/>
</dbReference>
<dbReference type="InterPro" id="IPR011009">
    <property type="entry name" value="Kinase-like_dom_sf"/>
</dbReference>
<feature type="domain" description="Gnk2-homologous" evidence="21">
    <location>
        <begin position="16"/>
        <end position="119"/>
    </location>
</feature>
<dbReference type="Gene3D" id="3.30.200.20">
    <property type="entry name" value="Phosphorylase Kinase, domain 1"/>
    <property type="match status" value="1"/>
</dbReference>
<evidence type="ECO:0000256" key="19">
    <source>
        <dbReference type="SAM" id="SignalP"/>
    </source>
</evidence>
<dbReference type="PROSITE" id="PS00107">
    <property type="entry name" value="PROTEIN_KINASE_ATP"/>
    <property type="match status" value="1"/>
</dbReference>
<gene>
    <name evidence="22" type="ORF">BDA96_10G223900</name>
</gene>
<evidence type="ECO:0000256" key="7">
    <source>
        <dbReference type="ARBA" id="ARBA00022729"/>
    </source>
</evidence>
<dbReference type="Proteomes" id="UP000807115">
    <property type="component" value="Chromosome 10"/>
</dbReference>
<dbReference type="InterPro" id="IPR017441">
    <property type="entry name" value="Protein_kinase_ATP_BS"/>
</dbReference>
<comment type="subcellular location">
    <subcellularLocation>
        <location evidence="1">Cell membrane</location>
        <topology evidence="1">Single-pass type I membrane protein</topology>
    </subcellularLocation>
</comment>
<feature type="signal peptide" evidence="19">
    <location>
        <begin position="1"/>
        <end position="20"/>
    </location>
</feature>
<dbReference type="GO" id="GO:0004672">
    <property type="term" value="F:protein kinase activity"/>
    <property type="evidence" value="ECO:0007669"/>
    <property type="project" value="InterPro"/>
</dbReference>
<evidence type="ECO:0000256" key="18">
    <source>
        <dbReference type="SAM" id="Phobius"/>
    </source>
</evidence>
<comment type="similarity">
    <text evidence="3">In the C-terminal section; belongs to the protein kinase superfamily. Ser/Thr protein kinase family.</text>
</comment>
<organism evidence="22 23">
    <name type="scientific">Sorghum bicolor</name>
    <name type="common">Sorghum</name>
    <name type="synonym">Sorghum vulgare</name>
    <dbReference type="NCBI Taxonomy" id="4558"/>
    <lineage>
        <taxon>Eukaryota</taxon>
        <taxon>Viridiplantae</taxon>
        <taxon>Streptophyta</taxon>
        <taxon>Embryophyta</taxon>
        <taxon>Tracheophyta</taxon>
        <taxon>Spermatophyta</taxon>
        <taxon>Magnoliopsida</taxon>
        <taxon>Liliopsida</taxon>
        <taxon>Poales</taxon>
        <taxon>Poaceae</taxon>
        <taxon>PACMAD clade</taxon>
        <taxon>Panicoideae</taxon>
        <taxon>Andropogonodae</taxon>
        <taxon>Andropogoneae</taxon>
        <taxon>Sorghinae</taxon>
        <taxon>Sorghum</taxon>
    </lineage>
</organism>
<evidence type="ECO:0000259" key="21">
    <source>
        <dbReference type="PROSITE" id="PS51473"/>
    </source>
</evidence>
<dbReference type="FunFam" id="1.10.510.10:FF:000240">
    <property type="entry name" value="Lectin-domain containing receptor kinase A4.3"/>
    <property type="match status" value="1"/>
</dbReference>
<keyword evidence="9 16" id="KW-0547">Nucleotide-binding</keyword>
<keyword evidence="7 19" id="KW-0732">Signal</keyword>
<feature type="domain" description="Protein kinase" evidence="20">
    <location>
        <begin position="343"/>
        <end position="631"/>
    </location>
</feature>
<dbReference type="InterPro" id="IPR002902">
    <property type="entry name" value="GNK2"/>
</dbReference>
<dbReference type="GO" id="GO:0005524">
    <property type="term" value="F:ATP binding"/>
    <property type="evidence" value="ECO:0007669"/>
    <property type="project" value="UniProtKB-UniRule"/>
</dbReference>
<evidence type="ECO:0000256" key="13">
    <source>
        <dbReference type="ARBA" id="ARBA00023136"/>
    </source>
</evidence>
<evidence type="ECO:0000256" key="9">
    <source>
        <dbReference type="ARBA" id="ARBA00022741"/>
    </source>
</evidence>
<dbReference type="InterPro" id="IPR050528">
    <property type="entry name" value="L-type_Lectin-RKs"/>
</dbReference>
<dbReference type="Gene3D" id="3.30.430.20">
    <property type="entry name" value="Gnk2 domain, C-X8-C-X2-C motif"/>
    <property type="match status" value="2"/>
</dbReference>
<keyword evidence="5" id="KW-0808">Transferase</keyword>
<evidence type="ECO:0000256" key="14">
    <source>
        <dbReference type="ARBA" id="ARBA00023170"/>
    </source>
</evidence>
<keyword evidence="8" id="KW-0677">Repeat</keyword>
<keyword evidence="15" id="KW-0325">Glycoprotein</keyword>